<keyword evidence="3" id="KW-1185">Reference proteome</keyword>
<dbReference type="EMBL" id="AP028213">
    <property type="protein sequence ID" value="BEI89434.1"/>
    <property type="molecule type" value="Genomic_DNA"/>
</dbReference>
<dbReference type="AlphaFoldDB" id="A0AA48KYI4"/>
<gene>
    <name evidence="2" type="ORF">CcaverHIS019_0207960</name>
</gene>
<protein>
    <submittedName>
        <fullName evidence="2">Uncharacterized protein</fullName>
    </submittedName>
</protein>
<name>A0AA48KYI4_9TREE</name>
<proteinExistence type="predicted"/>
<dbReference type="KEGG" id="ccac:CcaHIS019_0207960"/>
<dbReference type="Proteomes" id="UP001233271">
    <property type="component" value="Chromosome 2"/>
</dbReference>
<evidence type="ECO:0000313" key="2">
    <source>
        <dbReference type="EMBL" id="BEI89434.1"/>
    </source>
</evidence>
<accession>A0AA48KYI4</accession>
<feature type="compositionally biased region" description="Acidic residues" evidence="1">
    <location>
        <begin position="42"/>
        <end position="51"/>
    </location>
</feature>
<dbReference type="GeneID" id="85493305"/>
<reference evidence="2" key="1">
    <citation type="journal article" date="2023" name="BMC Genomics">
        <title>Chromosome-level genome assemblies of Cutaneotrichosporon spp. (Trichosporonales, Basidiomycota) reveal imbalanced evolution between nucleotide sequences and chromosome synteny.</title>
        <authorList>
            <person name="Kobayashi Y."/>
            <person name="Kayamori A."/>
            <person name="Aoki K."/>
            <person name="Shiwa Y."/>
            <person name="Matsutani M."/>
            <person name="Fujita N."/>
            <person name="Sugita T."/>
            <person name="Iwasaki W."/>
            <person name="Tanaka N."/>
            <person name="Takashima M."/>
        </authorList>
    </citation>
    <scope>NUCLEOTIDE SEQUENCE</scope>
    <source>
        <strain evidence="2">HIS019</strain>
    </source>
</reference>
<sequence>MSSSSTSSSSSESSSSYASSSSSASESTPSPSRPRATKDELLVPDEDEGENEVYAPSPTLLAAYDTLMTSRFPGISLPSSISTPAPGPVTVLSDDEEEDPNRPLTKAERQNAKKKRRKERERALKAAAAAAKGETLPTPTQKNAEEGPISFRLFRPLVSISLSTVESYELTSNPRVRPLPLDVQDRIHRLAAEAAIDAPTFPSLPTQLEEWRAEMPTPPVFLAYTNEEEHKCVAVPACPPRLADASDISPISACPRRPEASYSRRSDGCSYTWIVARA</sequence>
<organism evidence="2 3">
    <name type="scientific">Cutaneotrichosporon cavernicola</name>
    <dbReference type="NCBI Taxonomy" id="279322"/>
    <lineage>
        <taxon>Eukaryota</taxon>
        <taxon>Fungi</taxon>
        <taxon>Dikarya</taxon>
        <taxon>Basidiomycota</taxon>
        <taxon>Agaricomycotina</taxon>
        <taxon>Tremellomycetes</taxon>
        <taxon>Trichosporonales</taxon>
        <taxon>Trichosporonaceae</taxon>
        <taxon>Cutaneotrichosporon</taxon>
    </lineage>
</organism>
<feature type="region of interest" description="Disordered" evidence="1">
    <location>
        <begin position="1"/>
        <end position="57"/>
    </location>
</feature>
<evidence type="ECO:0000313" key="3">
    <source>
        <dbReference type="Proteomes" id="UP001233271"/>
    </source>
</evidence>
<evidence type="ECO:0000256" key="1">
    <source>
        <dbReference type="SAM" id="MobiDB-lite"/>
    </source>
</evidence>
<feature type="compositionally biased region" description="Low complexity" evidence="1">
    <location>
        <begin position="1"/>
        <end position="30"/>
    </location>
</feature>
<feature type="region of interest" description="Disordered" evidence="1">
    <location>
        <begin position="72"/>
        <end position="144"/>
    </location>
</feature>
<dbReference type="RefSeq" id="XP_060454700.1">
    <property type="nucleotide sequence ID" value="XM_060597848.1"/>
</dbReference>